<proteinExistence type="predicted"/>
<sequence length="109" mass="12511">MKKPVNADDFIKSLPRASQKRIEARAQELIAEVEGLQALRKMRRVTQVELAERLQTKQGHVSEMERRNDPHISTILEYIRALGGKPFFGVYFDDDSPVLLEAYTDPDLN</sequence>
<dbReference type="EMBL" id="BMGH01000001">
    <property type="protein sequence ID" value="GGC99430.1"/>
    <property type="molecule type" value="Genomic_DNA"/>
</dbReference>
<evidence type="ECO:0000313" key="3">
    <source>
        <dbReference type="Proteomes" id="UP000613582"/>
    </source>
</evidence>
<dbReference type="Proteomes" id="UP000613582">
    <property type="component" value="Unassembled WGS sequence"/>
</dbReference>
<dbReference type="PROSITE" id="PS50943">
    <property type="entry name" value="HTH_CROC1"/>
    <property type="match status" value="1"/>
</dbReference>
<comment type="caution">
    <text evidence="2">The sequence shown here is derived from an EMBL/GenBank/DDBJ whole genome shotgun (WGS) entry which is preliminary data.</text>
</comment>
<dbReference type="GO" id="GO:0003677">
    <property type="term" value="F:DNA binding"/>
    <property type="evidence" value="ECO:0007669"/>
    <property type="project" value="InterPro"/>
</dbReference>
<evidence type="ECO:0000313" key="2">
    <source>
        <dbReference type="EMBL" id="GGC99430.1"/>
    </source>
</evidence>
<evidence type="ECO:0000259" key="1">
    <source>
        <dbReference type="PROSITE" id="PS50943"/>
    </source>
</evidence>
<organism evidence="2 3">
    <name type="scientific">Aquisalinus flavus</name>
    <dbReference type="NCBI Taxonomy" id="1526572"/>
    <lineage>
        <taxon>Bacteria</taxon>
        <taxon>Pseudomonadati</taxon>
        <taxon>Pseudomonadota</taxon>
        <taxon>Alphaproteobacteria</taxon>
        <taxon>Parvularculales</taxon>
        <taxon>Parvularculaceae</taxon>
        <taxon>Aquisalinus</taxon>
    </lineage>
</organism>
<name>A0A8J2V709_9PROT</name>
<feature type="domain" description="HTH cro/C1-type" evidence="1">
    <location>
        <begin position="36"/>
        <end position="88"/>
    </location>
</feature>
<dbReference type="RefSeq" id="WP_188159763.1">
    <property type="nucleotide sequence ID" value="NZ_BMGH01000001.1"/>
</dbReference>
<dbReference type="CDD" id="cd00093">
    <property type="entry name" value="HTH_XRE"/>
    <property type="match status" value="1"/>
</dbReference>
<reference evidence="2" key="1">
    <citation type="journal article" date="2014" name="Int. J. Syst. Evol. Microbiol.">
        <title>Complete genome sequence of Corynebacterium casei LMG S-19264T (=DSM 44701T), isolated from a smear-ripened cheese.</title>
        <authorList>
            <consortium name="US DOE Joint Genome Institute (JGI-PGF)"/>
            <person name="Walter F."/>
            <person name="Albersmeier A."/>
            <person name="Kalinowski J."/>
            <person name="Ruckert C."/>
        </authorList>
    </citation>
    <scope>NUCLEOTIDE SEQUENCE</scope>
    <source>
        <strain evidence="2">CGMCC 1.12921</strain>
    </source>
</reference>
<dbReference type="InterPro" id="IPR001387">
    <property type="entry name" value="Cro/C1-type_HTH"/>
</dbReference>
<protein>
    <recommendedName>
        <fullName evidence="1">HTH cro/C1-type domain-containing protein</fullName>
    </recommendedName>
</protein>
<accession>A0A8J2V709</accession>
<gene>
    <name evidence="2" type="ORF">GCM10011342_05540</name>
</gene>
<reference evidence="2" key="2">
    <citation type="submission" date="2020-09" db="EMBL/GenBank/DDBJ databases">
        <authorList>
            <person name="Sun Q."/>
            <person name="Zhou Y."/>
        </authorList>
    </citation>
    <scope>NUCLEOTIDE SEQUENCE</scope>
    <source>
        <strain evidence="2">CGMCC 1.12921</strain>
    </source>
</reference>
<dbReference type="AlphaFoldDB" id="A0A8J2V709"/>
<dbReference type="InterPro" id="IPR010982">
    <property type="entry name" value="Lambda_DNA-bd_dom_sf"/>
</dbReference>
<dbReference type="SUPFAM" id="SSF47413">
    <property type="entry name" value="lambda repressor-like DNA-binding domains"/>
    <property type="match status" value="1"/>
</dbReference>
<dbReference type="Gene3D" id="1.10.260.40">
    <property type="entry name" value="lambda repressor-like DNA-binding domains"/>
    <property type="match status" value="1"/>
</dbReference>
<keyword evidence="3" id="KW-1185">Reference proteome</keyword>
<dbReference type="Pfam" id="PF01381">
    <property type="entry name" value="HTH_3"/>
    <property type="match status" value="1"/>
</dbReference>